<feature type="transmembrane region" description="Helical" evidence="1">
    <location>
        <begin position="70"/>
        <end position="89"/>
    </location>
</feature>
<proteinExistence type="predicted"/>
<accession>A0A2M4D2V7</accession>
<keyword evidence="1" id="KW-0472">Membrane</keyword>
<keyword evidence="1" id="KW-1133">Transmembrane helix</keyword>
<organism evidence="3">
    <name type="scientific">Anopheles darlingi</name>
    <name type="common">Mosquito</name>
    <dbReference type="NCBI Taxonomy" id="43151"/>
    <lineage>
        <taxon>Eukaryota</taxon>
        <taxon>Metazoa</taxon>
        <taxon>Ecdysozoa</taxon>
        <taxon>Arthropoda</taxon>
        <taxon>Hexapoda</taxon>
        <taxon>Insecta</taxon>
        <taxon>Pterygota</taxon>
        <taxon>Neoptera</taxon>
        <taxon>Endopterygota</taxon>
        <taxon>Diptera</taxon>
        <taxon>Nematocera</taxon>
        <taxon>Culicoidea</taxon>
        <taxon>Culicidae</taxon>
        <taxon>Anophelinae</taxon>
        <taxon>Anopheles</taxon>
    </lineage>
</organism>
<feature type="chain" id="PRO_5014863166" description="Secreted protein" evidence="2">
    <location>
        <begin position="20"/>
        <end position="143"/>
    </location>
</feature>
<evidence type="ECO:0000313" key="3">
    <source>
        <dbReference type="EMBL" id="MBW71877.1"/>
    </source>
</evidence>
<dbReference type="EMBL" id="GGFL01007699">
    <property type="protein sequence ID" value="MBW71877.1"/>
    <property type="molecule type" value="Transcribed_RNA"/>
</dbReference>
<keyword evidence="2" id="KW-0732">Signal</keyword>
<sequence>MALHLACWLPCTFHATSLACWVPSICTRCAFKSGPPTTELTWMGIQMIFEIFCIFSPSSILIPSLYLSPLLALSFSLALHLSGLFFILLTRSTVVNKLAKEISLFPLFRYDTTGIYIALAHQVHHQTELTPQSRTTSLRPLAK</sequence>
<feature type="signal peptide" evidence="2">
    <location>
        <begin position="1"/>
        <end position="19"/>
    </location>
</feature>
<evidence type="ECO:0000256" key="2">
    <source>
        <dbReference type="SAM" id="SignalP"/>
    </source>
</evidence>
<reference evidence="3" key="1">
    <citation type="submission" date="2018-01" db="EMBL/GenBank/DDBJ databases">
        <title>An insight into the sialome of Amazonian anophelines.</title>
        <authorList>
            <person name="Ribeiro J.M."/>
            <person name="Scarpassa V."/>
            <person name="Calvo E."/>
        </authorList>
    </citation>
    <scope>NUCLEOTIDE SEQUENCE</scope>
</reference>
<dbReference type="AlphaFoldDB" id="A0A2M4D2V7"/>
<keyword evidence="1" id="KW-0812">Transmembrane</keyword>
<evidence type="ECO:0000256" key="1">
    <source>
        <dbReference type="SAM" id="Phobius"/>
    </source>
</evidence>
<protein>
    <recommendedName>
        <fullName evidence="4">Secreted protein</fullName>
    </recommendedName>
</protein>
<evidence type="ECO:0008006" key="4">
    <source>
        <dbReference type="Google" id="ProtNLM"/>
    </source>
</evidence>
<name>A0A2M4D2V7_ANODA</name>
<feature type="transmembrane region" description="Helical" evidence="1">
    <location>
        <begin position="43"/>
        <end position="63"/>
    </location>
</feature>